<reference evidence="1" key="2">
    <citation type="submission" date="2023-06" db="EMBL/GenBank/DDBJ databases">
        <authorList>
            <person name="Williams T.J."/>
            <person name="Allen M.A."/>
            <person name="Ivanova N."/>
            <person name="Huntemann M."/>
            <person name="Haque S."/>
            <person name="Hancock A.M."/>
            <person name="Brazendale S."/>
            <person name="Cavicchioli R."/>
        </authorList>
    </citation>
    <scope>NUCLEOTIDE SEQUENCE</scope>
    <source>
        <strain evidence="1">MAG_Ga0307966_1000010</strain>
    </source>
</reference>
<dbReference type="Proteomes" id="UP001238843">
    <property type="component" value="Chromosome"/>
</dbReference>
<sequence>MTQHRSLKTNKVGLKKKNILKRLERVKTLKNKGLVVDNLYSLKKLKLKA</sequence>
<name>A0AA51GED9_9BACT</name>
<proteinExistence type="predicted"/>
<gene>
    <name evidence="1" type="ORF">QTO32_00260</name>
</gene>
<dbReference type="EMBL" id="CP128385">
    <property type="protein sequence ID" value="WMI30513.1"/>
    <property type="molecule type" value="Genomic_DNA"/>
</dbReference>
<dbReference type="AlphaFoldDB" id="A0AA51GED9"/>
<organism evidence="1">
    <name type="scientific">Candidatus Organicella extenuata</name>
    <dbReference type="NCBI Taxonomy" id="2841811"/>
    <lineage>
        <taxon>Bacteria</taxon>
        <taxon>Pseudomonadati</taxon>
        <taxon>Verrucomicrobiota</taxon>
        <taxon>Candidatus Organicella</taxon>
    </lineage>
</organism>
<reference evidence="1" key="1">
    <citation type="journal article" date="2021" name="Front. Microbiol.">
        <title>Genome Analysis of a Verrucomicrobial Endosymbiont With a Tiny Genome Discovered in an Antarctic Lake.</title>
        <authorList>
            <person name="Williams T.J."/>
            <person name="Allen M.A."/>
            <person name="Ivanova N."/>
            <person name="Huntemann M."/>
            <person name="Haque S."/>
            <person name="Hancock A.M."/>
            <person name="Brazendale S."/>
            <person name="Cavicchioli R."/>
        </authorList>
    </citation>
    <scope>NUCLEOTIDE SEQUENCE</scope>
    <source>
        <strain evidence="1">MAG_Ga0307966_1000010</strain>
    </source>
</reference>
<accession>A0AA51GED9</accession>
<evidence type="ECO:0000313" key="1">
    <source>
        <dbReference type="EMBL" id="WMI30513.1"/>
    </source>
</evidence>
<protein>
    <submittedName>
        <fullName evidence="1">Small basic protein</fullName>
    </submittedName>
</protein>